<keyword evidence="6" id="KW-0645">Protease</keyword>
<evidence type="ECO:0000313" key="7">
    <source>
        <dbReference type="Proteomes" id="UP000467006"/>
    </source>
</evidence>
<dbReference type="PANTHER" id="PTHR43248:SF29">
    <property type="entry name" value="TRIPEPTIDYL AMINOPEPTIDASE"/>
    <property type="match status" value="1"/>
</dbReference>
<organism evidence="6 7">
    <name type="scientific">Mycolicibacterium duvalii</name>
    <dbReference type="NCBI Taxonomy" id="39688"/>
    <lineage>
        <taxon>Bacteria</taxon>
        <taxon>Bacillati</taxon>
        <taxon>Actinomycetota</taxon>
        <taxon>Actinomycetes</taxon>
        <taxon>Mycobacteriales</taxon>
        <taxon>Mycobacteriaceae</taxon>
        <taxon>Mycolicibacterium</taxon>
    </lineage>
</organism>
<evidence type="ECO:0000259" key="5">
    <source>
        <dbReference type="Pfam" id="PF00561"/>
    </source>
</evidence>
<proteinExistence type="inferred from homology"/>
<feature type="chain" id="PRO_5038710826" evidence="4">
    <location>
        <begin position="16"/>
        <end position="512"/>
    </location>
</feature>
<dbReference type="SUPFAM" id="SSF53474">
    <property type="entry name" value="alpha/beta-Hydrolases"/>
    <property type="match status" value="1"/>
</dbReference>
<dbReference type="InterPro" id="IPR051601">
    <property type="entry name" value="Serine_prot/Carboxylest_S33"/>
</dbReference>
<protein>
    <submittedName>
        <fullName evidence="6">Protease</fullName>
    </submittedName>
</protein>
<feature type="signal peptide" evidence="4">
    <location>
        <begin position="1"/>
        <end position="15"/>
    </location>
</feature>
<evidence type="ECO:0000256" key="3">
    <source>
        <dbReference type="ARBA" id="ARBA00022801"/>
    </source>
</evidence>
<evidence type="ECO:0000313" key="6">
    <source>
        <dbReference type="EMBL" id="BBX15982.1"/>
    </source>
</evidence>
<feature type="domain" description="AB hydrolase-1" evidence="5">
    <location>
        <begin position="103"/>
        <end position="488"/>
    </location>
</feature>
<dbReference type="GO" id="GO:0006508">
    <property type="term" value="P:proteolysis"/>
    <property type="evidence" value="ECO:0007669"/>
    <property type="project" value="UniProtKB-KW"/>
</dbReference>
<name>A0A7I7JY01_9MYCO</name>
<dbReference type="EMBL" id="AP022563">
    <property type="protein sequence ID" value="BBX15982.1"/>
    <property type="molecule type" value="Genomic_DNA"/>
</dbReference>
<dbReference type="KEGG" id="mdu:MDUV_08420"/>
<dbReference type="PANTHER" id="PTHR43248">
    <property type="entry name" value="2-SUCCINYL-6-HYDROXY-2,4-CYCLOHEXADIENE-1-CARBOXYLATE SYNTHASE"/>
    <property type="match status" value="1"/>
</dbReference>
<dbReference type="AlphaFoldDB" id="A0A7I7JY01"/>
<dbReference type="GO" id="GO:0008233">
    <property type="term" value="F:peptidase activity"/>
    <property type="evidence" value="ECO:0007669"/>
    <property type="project" value="UniProtKB-KW"/>
</dbReference>
<reference evidence="6 7" key="1">
    <citation type="journal article" date="2019" name="Emerg. Microbes Infect.">
        <title>Comprehensive subspecies identification of 175 nontuberculous mycobacteria species based on 7547 genomic profiles.</title>
        <authorList>
            <person name="Matsumoto Y."/>
            <person name="Kinjo T."/>
            <person name="Motooka D."/>
            <person name="Nabeya D."/>
            <person name="Jung N."/>
            <person name="Uechi K."/>
            <person name="Horii T."/>
            <person name="Iida T."/>
            <person name="Fujita J."/>
            <person name="Nakamura S."/>
        </authorList>
    </citation>
    <scope>NUCLEOTIDE SEQUENCE [LARGE SCALE GENOMIC DNA]</scope>
    <source>
        <strain evidence="6 7">JCM 6396</strain>
    </source>
</reference>
<keyword evidence="3" id="KW-0378">Hydrolase</keyword>
<evidence type="ECO:0000256" key="2">
    <source>
        <dbReference type="ARBA" id="ARBA00022729"/>
    </source>
</evidence>
<dbReference type="Pfam" id="PF00561">
    <property type="entry name" value="Abhydrolase_1"/>
    <property type="match status" value="1"/>
</dbReference>
<evidence type="ECO:0000256" key="1">
    <source>
        <dbReference type="ARBA" id="ARBA00010088"/>
    </source>
</evidence>
<dbReference type="InterPro" id="IPR029058">
    <property type="entry name" value="AB_hydrolase_fold"/>
</dbReference>
<gene>
    <name evidence="6" type="ORF">MDUV_08420</name>
</gene>
<dbReference type="InterPro" id="IPR000073">
    <property type="entry name" value="AB_hydrolase_1"/>
</dbReference>
<comment type="similarity">
    <text evidence="1">Belongs to the peptidase S33 family.</text>
</comment>
<evidence type="ECO:0000256" key="4">
    <source>
        <dbReference type="SAM" id="SignalP"/>
    </source>
</evidence>
<accession>A0A7I7JY01</accession>
<sequence>MSLITGAARSGLALAAAVTVVAGCSNLVQGTAVISVPLPGTPIQWGPCEAADGPSDQAMIPPDAECGMLSVPVNWDNPDAPDGDIAQLAMIRFQATGEKIGSLLINPGGPGESGVDAAIGMLPTLPRELRQRFDLVGFDPRGVARSAPAVWCNSDEDNDRLRADNVVEYTPEGVAHMETQTKEFIERCVDKMGKEFLANVGTASVVKDLDAMREALGDEKLTYLGYSYGTRIGAGYAEAYPQNVRAMILDGAIDPNADPLEADVRQAAAFQQAFDDYAADCAKSPDCPLGTDPAKAVDEYHDLVWPLVDEPAKTSDPRGLSYNDALVGTILPLYSPTLWRHLTVALTEIENGRGDTMLALSDLYMGRDAEGHYSNKTDARIAINCVDKPAITDRDKLVELDRRTREVAPFMSYGEFTGYAPMSACAMWPVPRTTDQREIKVNGLPPVLVISTTNDPATPYQAGVDLARQLGGTLLTYEGTQHTVSLQGDKCIDDIATRYLVDLTLPPPDTRC</sequence>
<dbReference type="Proteomes" id="UP000467006">
    <property type="component" value="Chromosome"/>
</dbReference>
<keyword evidence="2 4" id="KW-0732">Signal</keyword>
<dbReference type="Gene3D" id="3.40.50.1820">
    <property type="entry name" value="alpha/beta hydrolase"/>
    <property type="match status" value="1"/>
</dbReference>
<dbReference type="RefSeq" id="WP_179964265.1">
    <property type="nucleotide sequence ID" value="NZ_AP022563.1"/>
</dbReference>
<keyword evidence="7" id="KW-1185">Reference proteome</keyword>